<accession>A0A8J3YU98</accession>
<reference evidence="3" key="1">
    <citation type="submission" date="2021-01" db="EMBL/GenBank/DDBJ databases">
        <title>Whole genome shotgun sequence of Virgisporangium aliadipatigenens NBRC 105644.</title>
        <authorList>
            <person name="Komaki H."/>
            <person name="Tamura T."/>
        </authorList>
    </citation>
    <scope>NUCLEOTIDE SEQUENCE</scope>
    <source>
        <strain evidence="3">NBRC 105644</strain>
    </source>
</reference>
<name>A0A8J3YU98_9ACTN</name>
<evidence type="ECO:0000313" key="4">
    <source>
        <dbReference type="Proteomes" id="UP000619260"/>
    </source>
</evidence>
<proteinExistence type="predicted"/>
<feature type="compositionally biased region" description="Basic and acidic residues" evidence="1">
    <location>
        <begin position="224"/>
        <end position="235"/>
    </location>
</feature>
<feature type="compositionally biased region" description="Low complexity" evidence="1">
    <location>
        <begin position="80"/>
        <end position="92"/>
    </location>
</feature>
<sequence>MYGPPGGPYPDRRDGERAPRERRAWADAATRDAPPRREPPAAPPSASSTPAGRSGFRPTEPVGYRYSDAGRGEPFAGEAFPGTPFPGEFDFGGPDRGGRFRNAGDDGRRDPGADPRREAGRPRHAGNPGADAPDGLPRGPGADFRRGPADAAGRRDAGADLRREPDTAFRRDAAARRDPAATAQRREPVAMRQDRAMRHDSPGGDLRRGSTFRQDGAPGGNGGDLRHERYDRRDSGVSGGGPYDGGNWPGWADGVTWQDDSRARGNAREYDPGRPGGHAVRDVEDGTDLYRAGYDYPSEWEDPGFVEPGFVDPRYGPGPDKPGEVWAPARAPEGGGGRVTRWIVGVLCLLVLVAGGGVAYYLIARDRSAGAGDTAGPSPAAEPPAQASAKASAPQPSAAASRSSAAGPAEDARTAKVGDCLVNKGTESKPEMRRVTCAANTYQVLKRIDGTADKSKCDGTPSLTDWYFYDHPDNSRDFVLCLKKRT</sequence>
<dbReference type="Proteomes" id="UP000619260">
    <property type="component" value="Unassembled WGS sequence"/>
</dbReference>
<dbReference type="EMBL" id="BOPF01000039">
    <property type="protein sequence ID" value="GIJ50777.1"/>
    <property type="molecule type" value="Genomic_DNA"/>
</dbReference>
<feature type="transmembrane region" description="Helical" evidence="2">
    <location>
        <begin position="342"/>
        <end position="363"/>
    </location>
</feature>
<feature type="compositionally biased region" description="Basic and acidic residues" evidence="1">
    <location>
        <begin position="96"/>
        <end position="121"/>
    </location>
</feature>
<feature type="compositionally biased region" description="Gly residues" evidence="1">
    <location>
        <begin position="237"/>
        <end position="248"/>
    </location>
</feature>
<evidence type="ECO:0000313" key="3">
    <source>
        <dbReference type="EMBL" id="GIJ50777.1"/>
    </source>
</evidence>
<keyword evidence="4" id="KW-1185">Reference proteome</keyword>
<feature type="region of interest" description="Disordered" evidence="1">
    <location>
        <begin position="1"/>
        <end position="252"/>
    </location>
</feature>
<feature type="region of interest" description="Disordered" evidence="1">
    <location>
        <begin position="264"/>
        <end position="286"/>
    </location>
</feature>
<feature type="compositionally biased region" description="Low complexity" evidence="1">
    <location>
        <begin position="44"/>
        <end position="55"/>
    </location>
</feature>
<feature type="compositionally biased region" description="Low complexity" evidence="1">
    <location>
        <begin position="375"/>
        <end position="409"/>
    </location>
</feature>
<feature type="compositionally biased region" description="Basic and acidic residues" evidence="1">
    <location>
        <begin position="10"/>
        <end position="39"/>
    </location>
</feature>
<evidence type="ECO:0000256" key="1">
    <source>
        <dbReference type="SAM" id="MobiDB-lite"/>
    </source>
</evidence>
<evidence type="ECO:0000256" key="2">
    <source>
        <dbReference type="SAM" id="Phobius"/>
    </source>
</evidence>
<feature type="region of interest" description="Disordered" evidence="1">
    <location>
        <begin position="315"/>
        <end position="335"/>
    </location>
</feature>
<gene>
    <name evidence="3" type="ORF">Val02_76630</name>
</gene>
<organism evidence="3 4">
    <name type="scientific">Virgisporangium aliadipatigenens</name>
    <dbReference type="NCBI Taxonomy" id="741659"/>
    <lineage>
        <taxon>Bacteria</taxon>
        <taxon>Bacillati</taxon>
        <taxon>Actinomycetota</taxon>
        <taxon>Actinomycetes</taxon>
        <taxon>Micromonosporales</taxon>
        <taxon>Micromonosporaceae</taxon>
        <taxon>Virgisporangium</taxon>
    </lineage>
</organism>
<feature type="region of interest" description="Disordered" evidence="1">
    <location>
        <begin position="371"/>
        <end position="411"/>
    </location>
</feature>
<protein>
    <recommendedName>
        <fullName evidence="5">Flagellar basal body protein FliL</fullName>
    </recommendedName>
</protein>
<feature type="compositionally biased region" description="Basic and acidic residues" evidence="1">
    <location>
        <begin position="143"/>
        <end position="208"/>
    </location>
</feature>
<evidence type="ECO:0008006" key="5">
    <source>
        <dbReference type="Google" id="ProtNLM"/>
    </source>
</evidence>
<keyword evidence="2" id="KW-1133">Transmembrane helix</keyword>
<comment type="caution">
    <text evidence="3">The sequence shown here is derived from an EMBL/GenBank/DDBJ whole genome shotgun (WGS) entry which is preliminary data.</text>
</comment>
<dbReference type="AlphaFoldDB" id="A0A8J3YU98"/>
<keyword evidence="2" id="KW-0812">Transmembrane</keyword>
<keyword evidence="2" id="KW-0472">Membrane</keyword>